<dbReference type="AlphaFoldDB" id="A0A1X7H9L2"/>
<proteinExistence type="predicted"/>
<evidence type="ECO:0000256" key="1">
    <source>
        <dbReference type="SAM" id="MobiDB-lite"/>
    </source>
</evidence>
<accession>A0A1X7H9L2</accession>
<dbReference type="EMBL" id="FXAK01000007">
    <property type="protein sequence ID" value="SMF82241.1"/>
    <property type="molecule type" value="Genomic_DNA"/>
</dbReference>
<gene>
    <name evidence="4" type="ORF">SAMN02982917_5311</name>
</gene>
<dbReference type="Pfam" id="PF07879">
    <property type="entry name" value="PHB_acc_N"/>
    <property type="match status" value="1"/>
</dbReference>
<dbReference type="OrthoDB" id="9795345at2"/>
<dbReference type="InterPro" id="IPR010134">
    <property type="entry name" value="PHA_reg_PhaR"/>
</dbReference>
<dbReference type="GO" id="GO:0006355">
    <property type="term" value="P:regulation of DNA-templated transcription"/>
    <property type="evidence" value="ECO:0007669"/>
    <property type="project" value="InterPro"/>
</dbReference>
<dbReference type="InterPro" id="IPR007897">
    <property type="entry name" value="PHB_accumulat"/>
</dbReference>
<protein>
    <submittedName>
        <fullName evidence="4">Polyhydroxyalkanoate synthesis repressor PhaR</fullName>
    </submittedName>
</protein>
<feature type="region of interest" description="Disordered" evidence="1">
    <location>
        <begin position="154"/>
        <end position="216"/>
    </location>
</feature>
<organism evidence="4 5">
    <name type="scientific">Azospirillum oryzae</name>
    <dbReference type="NCBI Taxonomy" id="286727"/>
    <lineage>
        <taxon>Bacteria</taxon>
        <taxon>Pseudomonadati</taxon>
        <taxon>Pseudomonadota</taxon>
        <taxon>Alphaproteobacteria</taxon>
        <taxon>Rhodospirillales</taxon>
        <taxon>Azospirillaceae</taxon>
        <taxon>Azospirillum</taxon>
    </lineage>
</organism>
<evidence type="ECO:0000259" key="3">
    <source>
        <dbReference type="Pfam" id="PF07879"/>
    </source>
</evidence>
<dbReference type="Proteomes" id="UP000192936">
    <property type="component" value="Unassembled WGS sequence"/>
</dbReference>
<feature type="compositionally biased region" description="Polar residues" evidence="1">
    <location>
        <begin position="202"/>
        <end position="216"/>
    </location>
</feature>
<dbReference type="Pfam" id="PF05233">
    <property type="entry name" value="PHB_acc"/>
    <property type="match status" value="1"/>
</dbReference>
<evidence type="ECO:0000313" key="5">
    <source>
        <dbReference type="Proteomes" id="UP000192936"/>
    </source>
</evidence>
<name>A0A1X7H9L2_9PROT</name>
<sequence length="216" mass="23998">MADKEDQKSAPITIKKYANRRLYNTATSSYVTLDHLCQMVKDGLDFVVYDAKTGEDITRSVLTQIIVEEESKGQNLLPISFLRQLIGFYGDNMQSVVPRYLEYSMQAFSRNQEQMRDYFQNTLGGMFPFGRLDEVSKQNMAMFERAMRMFTPFGAAGAPDEMPGGQRPAGQPGPASTNNPPAGPGGVTFDELQKQIDELQKQIASIASPGSKSDTK</sequence>
<feature type="domain" description="PHB accumulation regulatory" evidence="2">
    <location>
        <begin position="77"/>
        <end position="116"/>
    </location>
</feature>
<dbReference type="STRING" id="286727.SAMN02982917_5311"/>
<dbReference type="NCBIfam" id="TIGR01848">
    <property type="entry name" value="PHA_reg_PhaR"/>
    <property type="match status" value="1"/>
</dbReference>
<reference evidence="4 5" key="1">
    <citation type="submission" date="2017-04" db="EMBL/GenBank/DDBJ databases">
        <authorList>
            <person name="Afonso C.L."/>
            <person name="Miller P.J."/>
            <person name="Scott M.A."/>
            <person name="Spackman E."/>
            <person name="Goraichik I."/>
            <person name="Dimitrov K.M."/>
            <person name="Suarez D.L."/>
            <person name="Swayne D.E."/>
        </authorList>
    </citation>
    <scope>NUCLEOTIDE SEQUENCE [LARGE SCALE GENOMIC DNA]</scope>
    <source>
        <strain evidence="4 5">A2P</strain>
    </source>
</reference>
<evidence type="ECO:0000313" key="4">
    <source>
        <dbReference type="EMBL" id="SMF82241.1"/>
    </source>
</evidence>
<feature type="compositionally biased region" description="Basic and acidic residues" evidence="1">
    <location>
        <begin position="191"/>
        <end position="200"/>
    </location>
</feature>
<dbReference type="RefSeq" id="WP_085090088.1">
    <property type="nucleotide sequence ID" value="NZ_FXAK01000007.1"/>
</dbReference>
<dbReference type="InterPro" id="IPR012909">
    <property type="entry name" value="PHA_DNA-bd_N"/>
</dbReference>
<feature type="domain" description="PHA accumulation regulator DNA-binding N-terminal" evidence="3">
    <location>
        <begin position="13"/>
        <end position="73"/>
    </location>
</feature>
<feature type="compositionally biased region" description="Low complexity" evidence="1">
    <location>
        <begin position="163"/>
        <end position="175"/>
    </location>
</feature>
<evidence type="ECO:0000259" key="2">
    <source>
        <dbReference type="Pfam" id="PF05233"/>
    </source>
</evidence>